<keyword evidence="3 5" id="KW-0238">DNA-binding</keyword>
<evidence type="ECO:0000256" key="5">
    <source>
        <dbReference type="PROSITE-ProRule" id="PRU00335"/>
    </source>
</evidence>
<feature type="DNA-binding region" description="H-T-H motif" evidence="5">
    <location>
        <begin position="31"/>
        <end position="50"/>
    </location>
</feature>
<protein>
    <submittedName>
        <fullName evidence="7">TetR/AcrR family transcriptional regulator</fullName>
    </submittedName>
</protein>
<name>A0A5Q0H6P5_SACSY</name>
<dbReference type="SUPFAM" id="SSF46689">
    <property type="entry name" value="Homeodomain-like"/>
    <property type="match status" value="1"/>
</dbReference>
<dbReference type="SUPFAM" id="SSF48498">
    <property type="entry name" value="Tetracyclin repressor-like, C-terminal domain"/>
    <property type="match status" value="1"/>
</dbReference>
<sequence>MPKRVDHGGRRDQVARALWRIAADEGLRAVTLRRVAAEAGISMNLVQYYFPTKVELVHHGLGRLLELAAERRRAELTRVRTTGDLRLVLRTCLVGLLPVTEEGRVLSAVHDAYLSHALGDPGVRELLNRVPHHVADELVPVLRAAREAGAVPASVDPELEVTGLVAMASGLASGVLVGSYRVEEVVAVLDHRLAVLFGG</sequence>
<dbReference type="PANTHER" id="PTHR30055:SF234">
    <property type="entry name" value="HTH-TYPE TRANSCRIPTIONAL REGULATOR BETI"/>
    <property type="match status" value="1"/>
</dbReference>
<dbReference type="Pfam" id="PF13977">
    <property type="entry name" value="TetR_C_6"/>
    <property type="match status" value="1"/>
</dbReference>
<dbReference type="RefSeq" id="WP_033435056.1">
    <property type="nucleotide sequence ID" value="NZ_CP034550.1"/>
</dbReference>
<dbReference type="InterPro" id="IPR001647">
    <property type="entry name" value="HTH_TetR"/>
</dbReference>
<feature type="domain" description="HTH tetR-type" evidence="6">
    <location>
        <begin position="8"/>
        <end position="68"/>
    </location>
</feature>
<dbReference type="OrthoDB" id="9816296at2"/>
<dbReference type="AlphaFoldDB" id="A0A5Q0H6P5"/>
<accession>A0A5Q0H6P5</accession>
<dbReference type="Gene3D" id="1.10.357.10">
    <property type="entry name" value="Tetracycline Repressor, domain 2"/>
    <property type="match status" value="1"/>
</dbReference>
<dbReference type="InterPro" id="IPR050109">
    <property type="entry name" value="HTH-type_TetR-like_transc_reg"/>
</dbReference>
<evidence type="ECO:0000256" key="4">
    <source>
        <dbReference type="ARBA" id="ARBA00023163"/>
    </source>
</evidence>
<dbReference type="InterPro" id="IPR039538">
    <property type="entry name" value="BetI_C"/>
</dbReference>
<gene>
    <name evidence="7" type="ORF">EKG83_32695</name>
</gene>
<dbReference type="PROSITE" id="PS50977">
    <property type="entry name" value="HTH_TETR_2"/>
    <property type="match status" value="1"/>
</dbReference>
<reference evidence="8" key="1">
    <citation type="journal article" date="2021" name="Curr. Microbiol.">
        <title>Complete genome of nocamycin-producing strain Saccharothrix syringae NRRL B-16468 reveals the biosynthetic potential for secondary metabolites.</title>
        <authorList>
            <person name="Mo X."/>
            <person name="Yang S."/>
        </authorList>
    </citation>
    <scope>NUCLEOTIDE SEQUENCE [LARGE SCALE GENOMIC DNA]</scope>
    <source>
        <strain evidence="8">ATCC 51364 / DSM 43886 / JCM 6844 / KCTC 9398 / NBRC 14523 / NRRL B-16468 / INA 2240</strain>
    </source>
</reference>
<dbReference type="GO" id="GO:0003700">
    <property type="term" value="F:DNA-binding transcription factor activity"/>
    <property type="evidence" value="ECO:0007669"/>
    <property type="project" value="TreeGrafter"/>
</dbReference>
<dbReference type="Proteomes" id="UP000325787">
    <property type="component" value="Chromosome"/>
</dbReference>
<keyword evidence="1" id="KW-0678">Repressor</keyword>
<evidence type="ECO:0000313" key="7">
    <source>
        <dbReference type="EMBL" id="QFZ21520.1"/>
    </source>
</evidence>
<organism evidence="7 8">
    <name type="scientific">Saccharothrix syringae</name>
    <name type="common">Nocardiopsis syringae</name>
    <dbReference type="NCBI Taxonomy" id="103733"/>
    <lineage>
        <taxon>Bacteria</taxon>
        <taxon>Bacillati</taxon>
        <taxon>Actinomycetota</taxon>
        <taxon>Actinomycetes</taxon>
        <taxon>Pseudonocardiales</taxon>
        <taxon>Pseudonocardiaceae</taxon>
        <taxon>Saccharothrix</taxon>
    </lineage>
</organism>
<keyword evidence="4" id="KW-0804">Transcription</keyword>
<dbReference type="InterPro" id="IPR036271">
    <property type="entry name" value="Tet_transcr_reg_TetR-rel_C_sf"/>
</dbReference>
<proteinExistence type="predicted"/>
<dbReference type="EMBL" id="CP034550">
    <property type="protein sequence ID" value="QFZ21520.1"/>
    <property type="molecule type" value="Genomic_DNA"/>
</dbReference>
<keyword evidence="2" id="KW-0805">Transcription regulation</keyword>
<dbReference type="KEGG" id="ssyi:EKG83_32695"/>
<dbReference type="PANTHER" id="PTHR30055">
    <property type="entry name" value="HTH-TYPE TRANSCRIPTIONAL REGULATOR RUTR"/>
    <property type="match status" value="1"/>
</dbReference>
<evidence type="ECO:0000313" key="8">
    <source>
        <dbReference type="Proteomes" id="UP000325787"/>
    </source>
</evidence>
<keyword evidence="8" id="KW-1185">Reference proteome</keyword>
<dbReference type="GO" id="GO:0000976">
    <property type="term" value="F:transcription cis-regulatory region binding"/>
    <property type="evidence" value="ECO:0007669"/>
    <property type="project" value="TreeGrafter"/>
</dbReference>
<evidence type="ECO:0000259" key="6">
    <source>
        <dbReference type="PROSITE" id="PS50977"/>
    </source>
</evidence>
<evidence type="ECO:0000256" key="3">
    <source>
        <dbReference type="ARBA" id="ARBA00023125"/>
    </source>
</evidence>
<evidence type="ECO:0000256" key="1">
    <source>
        <dbReference type="ARBA" id="ARBA00022491"/>
    </source>
</evidence>
<dbReference type="InterPro" id="IPR009057">
    <property type="entry name" value="Homeodomain-like_sf"/>
</dbReference>
<evidence type="ECO:0000256" key="2">
    <source>
        <dbReference type="ARBA" id="ARBA00023015"/>
    </source>
</evidence>
<dbReference type="Pfam" id="PF00440">
    <property type="entry name" value="TetR_N"/>
    <property type="match status" value="1"/>
</dbReference>